<dbReference type="GO" id="GO:0003677">
    <property type="term" value="F:DNA binding"/>
    <property type="evidence" value="ECO:0007669"/>
    <property type="project" value="UniProtKB-KW"/>
</dbReference>
<dbReference type="PANTHER" id="PTHR33204">
    <property type="entry name" value="TRANSCRIPTIONAL REGULATOR, MARR FAMILY"/>
    <property type="match status" value="1"/>
</dbReference>
<dbReference type="Proteomes" id="UP000183047">
    <property type="component" value="Unassembled WGS sequence"/>
</dbReference>
<reference evidence="6" key="1">
    <citation type="submission" date="2016-10" db="EMBL/GenBank/DDBJ databases">
        <authorList>
            <person name="Varghese N."/>
            <person name="Submissions S."/>
        </authorList>
    </citation>
    <scope>NUCLEOTIDE SEQUENCE [LARGE SCALE GENOMIC DNA]</scope>
    <source>
        <strain evidence="6">XBD2006</strain>
    </source>
</reference>
<keyword evidence="6" id="KW-1185">Reference proteome</keyword>
<evidence type="ECO:0000313" key="6">
    <source>
        <dbReference type="Proteomes" id="UP000183047"/>
    </source>
</evidence>
<dbReference type="EMBL" id="FMUR01000020">
    <property type="protein sequence ID" value="SCY49260.1"/>
    <property type="molecule type" value="Genomic_DNA"/>
</dbReference>
<proteinExistence type="predicted"/>
<gene>
    <name evidence="5" type="ORF">SAMN02910451_02806</name>
</gene>
<evidence type="ECO:0000256" key="2">
    <source>
        <dbReference type="ARBA" id="ARBA00023125"/>
    </source>
</evidence>
<sequence>MKYTMRKIADHEPLCEDIAGKGCGLKKVIDTVGGKWKIMILCVIDKNEVVRYGELSRSVHGITNTMLANSLKELEADGLVERKQYDEMPVRVEYNLTEKTKSLIPILLQLKKWGEDNL</sequence>
<evidence type="ECO:0000256" key="1">
    <source>
        <dbReference type="ARBA" id="ARBA00023015"/>
    </source>
</evidence>
<keyword evidence="3" id="KW-0804">Transcription</keyword>
<dbReference type="PANTHER" id="PTHR33204:SF29">
    <property type="entry name" value="TRANSCRIPTIONAL REGULATOR"/>
    <property type="match status" value="1"/>
</dbReference>
<dbReference type="InterPro" id="IPR002577">
    <property type="entry name" value="HTH_HxlR"/>
</dbReference>
<organism evidence="5 6">
    <name type="scientific">Butyrivibrio hungatei</name>
    <dbReference type="NCBI Taxonomy" id="185008"/>
    <lineage>
        <taxon>Bacteria</taxon>
        <taxon>Bacillati</taxon>
        <taxon>Bacillota</taxon>
        <taxon>Clostridia</taxon>
        <taxon>Lachnospirales</taxon>
        <taxon>Lachnospiraceae</taxon>
        <taxon>Butyrivibrio</taxon>
    </lineage>
</organism>
<dbReference type="SUPFAM" id="SSF46785">
    <property type="entry name" value="Winged helix' DNA-binding domain"/>
    <property type="match status" value="1"/>
</dbReference>
<evidence type="ECO:0000313" key="5">
    <source>
        <dbReference type="EMBL" id="SCY49260.1"/>
    </source>
</evidence>
<dbReference type="STRING" id="185008.bhn_I0287"/>
<keyword evidence="1" id="KW-0805">Transcription regulation</keyword>
<dbReference type="AlphaFoldDB" id="A0A1G5GDD1"/>
<keyword evidence="2" id="KW-0238">DNA-binding</keyword>
<dbReference type="Gene3D" id="1.10.10.10">
    <property type="entry name" value="Winged helix-like DNA-binding domain superfamily/Winged helix DNA-binding domain"/>
    <property type="match status" value="1"/>
</dbReference>
<evidence type="ECO:0000256" key="3">
    <source>
        <dbReference type="ARBA" id="ARBA00023163"/>
    </source>
</evidence>
<name>A0A1G5GDD1_9FIRM</name>
<protein>
    <submittedName>
        <fullName evidence="5">Transcriptional regulator, HxlR family</fullName>
    </submittedName>
</protein>
<accession>A0A1G5GDD1</accession>
<dbReference type="PROSITE" id="PS51118">
    <property type="entry name" value="HTH_HXLR"/>
    <property type="match status" value="1"/>
</dbReference>
<dbReference type="Pfam" id="PF01638">
    <property type="entry name" value="HxlR"/>
    <property type="match status" value="1"/>
</dbReference>
<dbReference type="InterPro" id="IPR036388">
    <property type="entry name" value="WH-like_DNA-bd_sf"/>
</dbReference>
<feature type="domain" description="HTH hxlR-type" evidence="4">
    <location>
        <begin position="23"/>
        <end position="118"/>
    </location>
</feature>
<dbReference type="InterPro" id="IPR036390">
    <property type="entry name" value="WH_DNA-bd_sf"/>
</dbReference>
<evidence type="ECO:0000259" key="4">
    <source>
        <dbReference type="PROSITE" id="PS51118"/>
    </source>
</evidence>